<evidence type="ECO:0000313" key="2">
    <source>
        <dbReference type="EMBL" id="KAK3750606.1"/>
    </source>
</evidence>
<name>A0AAE0YLN0_9GAST</name>
<evidence type="ECO:0000256" key="1">
    <source>
        <dbReference type="SAM" id="Phobius"/>
    </source>
</evidence>
<keyword evidence="1" id="KW-1133">Transmembrane helix</keyword>
<comment type="caution">
    <text evidence="2">The sequence shown here is derived from an EMBL/GenBank/DDBJ whole genome shotgun (WGS) entry which is preliminary data.</text>
</comment>
<organism evidence="2 3">
    <name type="scientific">Elysia crispata</name>
    <name type="common">lettuce slug</name>
    <dbReference type="NCBI Taxonomy" id="231223"/>
    <lineage>
        <taxon>Eukaryota</taxon>
        <taxon>Metazoa</taxon>
        <taxon>Spiralia</taxon>
        <taxon>Lophotrochozoa</taxon>
        <taxon>Mollusca</taxon>
        <taxon>Gastropoda</taxon>
        <taxon>Heterobranchia</taxon>
        <taxon>Euthyneura</taxon>
        <taxon>Panpulmonata</taxon>
        <taxon>Sacoglossa</taxon>
        <taxon>Placobranchoidea</taxon>
        <taxon>Plakobranchidae</taxon>
        <taxon>Elysia</taxon>
    </lineage>
</organism>
<proteinExistence type="predicted"/>
<keyword evidence="3" id="KW-1185">Reference proteome</keyword>
<keyword evidence="1" id="KW-0472">Membrane</keyword>
<accession>A0AAE0YLN0</accession>
<gene>
    <name evidence="2" type="ORF">RRG08_018375</name>
</gene>
<dbReference type="EMBL" id="JAWDGP010005863">
    <property type="protein sequence ID" value="KAK3750606.1"/>
    <property type="molecule type" value="Genomic_DNA"/>
</dbReference>
<protein>
    <submittedName>
        <fullName evidence="2">Uncharacterized protein</fullName>
    </submittedName>
</protein>
<keyword evidence="1" id="KW-0812">Transmembrane</keyword>
<dbReference type="AlphaFoldDB" id="A0AAE0YLN0"/>
<sequence length="353" mass="39436">MATQFRECFLQVPIALYITIDFTLRMLLYIKTRFMTLTPRLHCPFEFSYSFVARVGCHLPVIACDRASRPDWRGHDFQASTGPLWSSGRYLTPTSEGPVGLDSPVHNSRDELLLTSVGLDSPVHNSRDELLLTSVGLDSPVHNSRDELLLTSVGLDSPVHNSRDELLLTSVGLDSPVHNSRDELLLTSVGLDSPVHNSRDELLLTSVGLDSPVHNSRDELLLTSVGLDSPVHNSRDELLLTSVGLDSPVHNSRDELLLTSVGLDSPVHNSRDELLLTLFAETVRARFSEAPVICNQFSGGDRKQFCKTKLYDEPIHKMLEKPERWKMVRIVNRVIVSYLDKPARLIGRDGIAR</sequence>
<dbReference type="Proteomes" id="UP001283361">
    <property type="component" value="Unassembled WGS sequence"/>
</dbReference>
<reference evidence="2" key="1">
    <citation type="journal article" date="2023" name="G3 (Bethesda)">
        <title>A reference genome for the long-term kleptoplast-retaining sea slug Elysia crispata morphotype clarki.</title>
        <authorList>
            <person name="Eastman K.E."/>
            <person name="Pendleton A.L."/>
            <person name="Shaikh M.A."/>
            <person name="Suttiyut T."/>
            <person name="Ogas R."/>
            <person name="Tomko P."/>
            <person name="Gavelis G."/>
            <person name="Widhalm J.R."/>
            <person name="Wisecaver J.H."/>
        </authorList>
    </citation>
    <scope>NUCLEOTIDE SEQUENCE</scope>
    <source>
        <strain evidence="2">ECLA1</strain>
    </source>
</reference>
<feature type="transmembrane region" description="Helical" evidence="1">
    <location>
        <begin position="12"/>
        <end position="30"/>
    </location>
</feature>
<evidence type="ECO:0000313" key="3">
    <source>
        <dbReference type="Proteomes" id="UP001283361"/>
    </source>
</evidence>